<organism evidence="5 6">
    <name type="scientific">Bemisia tabaci</name>
    <name type="common">Sweetpotato whitefly</name>
    <name type="synonym">Aleurodes tabaci</name>
    <dbReference type="NCBI Taxonomy" id="7038"/>
    <lineage>
        <taxon>Eukaryota</taxon>
        <taxon>Metazoa</taxon>
        <taxon>Ecdysozoa</taxon>
        <taxon>Arthropoda</taxon>
        <taxon>Hexapoda</taxon>
        <taxon>Insecta</taxon>
        <taxon>Pterygota</taxon>
        <taxon>Neoptera</taxon>
        <taxon>Paraneoptera</taxon>
        <taxon>Hemiptera</taxon>
        <taxon>Sternorrhyncha</taxon>
        <taxon>Aleyrodoidea</taxon>
        <taxon>Aleyrodidae</taxon>
        <taxon>Aleyrodinae</taxon>
        <taxon>Bemisia</taxon>
    </lineage>
</organism>
<evidence type="ECO:0000256" key="2">
    <source>
        <dbReference type="ARBA" id="ARBA00022679"/>
    </source>
</evidence>
<feature type="binding site" evidence="4">
    <location>
        <position position="125"/>
    </location>
    <ligand>
        <name>S-adenosyl-L-methionine</name>
        <dbReference type="ChEBI" id="CHEBI:59789"/>
    </ligand>
</feature>
<dbReference type="InterPro" id="IPR021867">
    <property type="entry name" value="Bmt2/SAMTOR"/>
</dbReference>
<keyword evidence="1 4" id="KW-0489">Methyltransferase</keyword>
<comment type="function">
    <text evidence="4">S-adenosyl-L-methionine-binding protein that acts as an inhibitor of mTORC1 signaling. Acts as a sensor of S-adenosyl-L-methionine to signal methionine sufficiency to mTORC1. Probably also acts as a S-adenosyl-L-methionine-dependent methyltransferase.</text>
</comment>
<dbReference type="EC" id="2.1.1.-" evidence="4"/>
<dbReference type="GO" id="GO:0032259">
    <property type="term" value="P:methylation"/>
    <property type="evidence" value="ECO:0007669"/>
    <property type="project" value="UniProtKB-KW"/>
</dbReference>
<dbReference type="Proteomes" id="UP001152759">
    <property type="component" value="Chromosome 3"/>
</dbReference>
<dbReference type="Gene3D" id="3.40.50.150">
    <property type="entry name" value="Vaccinia Virus protein VP39"/>
    <property type="match status" value="1"/>
</dbReference>
<feature type="binding site" evidence="4">
    <location>
        <position position="143"/>
    </location>
    <ligand>
        <name>S-adenosyl-L-methionine</name>
        <dbReference type="ChEBI" id="CHEBI:59789"/>
    </ligand>
</feature>
<name>A0A9P0AAD6_BEMTA</name>
<reference evidence="5" key="1">
    <citation type="submission" date="2021-12" db="EMBL/GenBank/DDBJ databases">
        <authorList>
            <person name="King R."/>
        </authorList>
    </citation>
    <scope>NUCLEOTIDE SEQUENCE</scope>
</reference>
<keyword evidence="6" id="KW-1185">Reference proteome</keyword>
<comment type="similarity">
    <text evidence="4">Belongs to the BMT2 family.</text>
</comment>
<evidence type="ECO:0000256" key="1">
    <source>
        <dbReference type="ARBA" id="ARBA00022603"/>
    </source>
</evidence>
<dbReference type="Pfam" id="PF11968">
    <property type="entry name" value="Bmt2"/>
    <property type="match status" value="1"/>
</dbReference>
<evidence type="ECO:0000256" key="4">
    <source>
        <dbReference type="HAMAP-Rule" id="MF_03044"/>
    </source>
</evidence>
<evidence type="ECO:0000313" key="6">
    <source>
        <dbReference type="Proteomes" id="UP001152759"/>
    </source>
</evidence>
<dbReference type="PANTHER" id="PTHR21008:SF0">
    <property type="entry name" value="S-ADENOSYLMETHIONINE SENSOR UPSTREAM OF MTORC1"/>
    <property type="match status" value="1"/>
</dbReference>
<keyword evidence="2 4" id="KW-0808">Transferase</keyword>
<dbReference type="SUPFAM" id="SSF53335">
    <property type="entry name" value="S-adenosyl-L-methionine-dependent methyltransferases"/>
    <property type="match status" value="1"/>
</dbReference>
<dbReference type="GO" id="GO:0008168">
    <property type="term" value="F:methyltransferase activity"/>
    <property type="evidence" value="ECO:0007669"/>
    <property type="project" value="UniProtKB-UniRule"/>
</dbReference>
<dbReference type="EMBL" id="OU963864">
    <property type="protein sequence ID" value="CAH0386687.1"/>
    <property type="molecule type" value="Genomic_DNA"/>
</dbReference>
<gene>
    <name evidence="5" type="ORF">BEMITA_LOCUS5770</name>
</gene>
<accession>A0A9P0AAD6</accession>
<keyword evidence="3 4" id="KW-0949">S-adenosyl-L-methionine</keyword>
<evidence type="ECO:0000313" key="5">
    <source>
        <dbReference type="EMBL" id="CAH0386687.1"/>
    </source>
</evidence>
<sequence>MASSEQIELSNFIKTVHHELRNLALEEGFDGAWEKHCKDENTLKRYAEAMHILAVNHWSGKNKDDPSRSRIIWVHEQSSSYFRNGLLLKSRDKELRLRSSFNLSDDEHSIEFIKFHPPFRLLDVGSCYNPFSAFQEFQTIAIDLMPATKDVLQCDFLKVPIVENTVSFEQCHECTVLPELYFDIVVFSLFLEYIPAPTKRYECCVKAHQLLRPEGILMILTPDSRHESANSKLLRAWRLSLAKIGFFRVGYTKLQHLHGLVFRKCIDSRVSQLWSQRQPDSMDSSESLSIPQDVSDFMSNNQILSSDSVFVKSSQDEEIIASDFTFLPNIDAQD</sequence>
<evidence type="ECO:0000256" key="3">
    <source>
        <dbReference type="ARBA" id="ARBA00022691"/>
    </source>
</evidence>
<dbReference type="GO" id="GO:1904262">
    <property type="term" value="P:negative regulation of TORC1 signaling"/>
    <property type="evidence" value="ECO:0007669"/>
    <property type="project" value="TreeGrafter"/>
</dbReference>
<dbReference type="PANTHER" id="PTHR21008">
    <property type="entry name" value="S-ADENOSYLMETHIONINE SENSOR UPSTREAM OF MTORC1-RELATED"/>
    <property type="match status" value="1"/>
</dbReference>
<dbReference type="AlphaFoldDB" id="A0A9P0AAD6"/>
<protein>
    <recommendedName>
        <fullName evidence="4">S-adenosylmethionine sensor upstream of mTORC1</fullName>
    </recommendedName>
    <alternativeName>
        <fullName evidence="4">Probable methyltransferase BMT2 homolog</fullName>
        <ecNumber evidence="4">2.1.1.-</ecNumber>
    </alternativeName>
</protein>
<proteinExistence type="inferred from homology"/>
<dbReference type="HAMAP" id="MF_03044">
    <property type="entry name" value="BMT2"/>
    <property type="match status" value="1"/>
</dbReference>
<dbReference type="InterPro" id="IPR029063">
    <property type="entry name" value="SAM-dependent_MTases_sf"/>
</dbReference>